<dbReference type="GO" id="GO:0006457">
    <property type="term" value="P:protein folding"/>
    <property type="evidence" value="ECO:0007669"/>
    <property type="project" value="TreeGrafter"/>
</dbReference>
<evidence type="ECO:0000313" key="4">
    <source>
        <dbReference type="EMBL" id="KAF8654000.1"/>
    </source>
</evidence>
<dbReference type="PROSITE" id="PS50072">
    <property type="entry name" value="CSA_PPIASE_2"/>
    <property type="match status" value="1"/>
</dbReference>
<dbReference type="GO" id="GO:0016018">
    <property type="term" value="F:cyclosporin A binding"/>
    <property type="evidence" value="ECO:0007669"/>
    <property type="project" value="TreeGrafter"/>
</dbReference>
<keyword evidence="5" id="KW-1185">Reference proteome</keyword>
<dbReference type="AlphaFoldDB" id="A0A835A435"/>
<evidence type="ECO:0000259" key="3">
    <source>
        <dbReference type="PROSITE" id="PS50072"/>
    </source>
</evidence>
<dbReference type="InterPro" id="IPR029000">
    <property type="entry name" value="Cyclophilin-like_dom_sf"/>
</dbReference>
<accession>A0A835A435</accession>
<comment type="caution">
    <text evidence="4">The sequence shown here is derived from an EMBL/GenBank/DDBJ whole genome shotgun (WGS) entry which is preliminary data.</text>
</comment>
<dbReference type="EMBL" id="JACEFO010002617">
    <property type="protein sequence ID" value="KAF8654000.1"/>
    <property type="molecule type" value="Genomic_DNA"/>
</dbReference>
<protein>
    <recommendedName>
        <fullName evidence="2">Peptidyl-prolyl cis-trans isomerase</fullName>
        <shortName evidence="2">PPIase</shortName>
        <ecNumber evidence="2">5.2.1.8</ecNumber>
    </recommendedName>
</protein>
<proteinExistence type="inferred from homology"/>
<dbReference type="PRINTS" id="PR00153">
    <property type="entry name" value="CSAPPISMRASE"/>
</dbReference>
<organism evidence="4 5">
    <name type="scientific">Digitaria exilis</name>
    <dbReference type="NCBI Taxonomy" id="1010633"/>
    <lineage>
        <taxon>Eukaryota</taxon>
        <taxon>Viridiplantae</taxon>
        <taxon>Streptophyta</taxon>
        <taxon>Embryophyta</taxon>
        <taxon>Tracheophyta</taxon>
        <taxon>Spermatophyta</taxon>
        <taxon>Magnoliopsida</taxon>
        <taxon>Liliopsida</taxon>
        <taxon>Poales</taxon>
        <taxon>Poaceae</taxon>
        <taxon>PACMAD clade</taxon>
        <taxon>Panicoideae</taxon>
        <taxon>Panicodae</taxon>
        <taxon>Paniceae</taxon>
        <taxon>Anthephorinae</taxon>
        <taxon>Digitaria</taxon>
    </lineage>
</organism>
<comment type="function">
    <text evidence="2">PPIases accelerate the folding of proteins. It catalyzes the cis-trans isomerization of proline imidic peptide bonds in oligopeptides.</text>
</comment>
<dbReference type="GO" id="GO:0005737">
    <property type="term" value="C:cytoplasm"/>
    <property type="evidence" value="ECO:0007669"/>
    <property type="project" value="TreeGrafter"/>
</dbReference>
<reference evidence="4" key="1">
    <citation type="submission" date="2020-07" db="EMBL/GenBank/DDBJ databases">
        <title>Genome sequence and genetic diversity analysis of an under-domesticated orphan crop, white fonio (Digitaria exilis).</title>
        <authorList>
            <person name="Bennetzen J.L."/>
            <person name="Chen S."/>
            <person name="Ma X."/>
            <person name="Wang X."/>
            <person name="Yssel A.E.J."/>
            <person name="Chaluvadi S.R."/>
            <person name="Johnson M."/>
            <person name="Gangashetty P."/>
            <person name="Hamidou F."/>
            <person name="Sanogo M.D."/>
            <person name="Zwaenepoel A."/>
            <person name="Wallace J."/>
            <person name="Van De Peer Y."/>
            <person name="Van Deynze A."/>
        </authorList>
    </citation>
    <scope>NUCLEOTIDE SEQUENCE</scope>
    <source>
        <tissue evidence="4">Leaves</tissue>
    </source>
</reference>
<dbReference type="InterPro" id="IPR002130">
    <property type="entry name" value="Cyclophilin-type_PPIase_dom"/>
</dbReference>
<evidence type="ECO:0000256" key="1">
    <source>
        <dbReference type="ARBA" id="ARBA00007365"/>
    </source>
</evidence>
<comment type="similarity">
    <text evidence="1 2">Belongs to the cyclophilin-type PPIase family.</text>
</comment>
<comment type="catalytic activity">
    <reaction evidence="2">
        <text>[protein]-peptidylproline (omega=180) = [protein]-peptidylproline (omega=0)</text>
        <dbReference type="Rhea" id="RHEA:16237"/>
        <dbReference type="Rhea" id="RHEA-COMP:10747"/>
        <dbReference type="Rhea" id="RHEA-COMP:10748"/>
        <dbReference type="ChEBI" id="CHEBI:83833"/>
        <dbReference type="ChEBI" id="CHEBI:83834"/>
        <dbReference type="EC" id="5.2.1.8"/>
    </reaction>
</comment>
<keyword evidence="2" id="KW-0413">Isomerase</keyword>
<feature type="domain" description="PPIase cyclophilin-type" evidence="3">
    <location>
        <begin position="1"/>
        <end position="115"/>
    </location>
</feature>
<dbReference type="Proteomes" id="UP000636709">
    <property type="component" value="Unassembled WGS sequence"/>
</dbReference>
<name>A0A835A435_9POAL</name>
<dbReference type="PANTHER" id="PTHR11071">
    <property type="entry name" value="PEPTIDYL-PROLYL CIS-TRANS ISOMERASE"/>
    <property type="match status" value="1"/>
</dbReference>
<dbReference type="EC" id="5.2.1.8" evidence="2"/>
<dbReference type="Gene3D" id="2.40.100.10">
    <property type="entry name" value="Cyclophilin-like"/>
    <property type="match status" value="1"/>
</dbReference>
<dbReference type="GO" id="GO:0003755">
    <property type="term" value="F:peptidyl-prolyl cis-trans isomerase activity"/>
    <property type="evidence" value="ECO:0007669"/>
    <property type="project" value="UniProtKB-UniRule"/>
</dbReference>
<dbReference type="PANTHER" id="PTHR11071:SF561">
    <property type="entry name" value="PEPTIDYL-PROLYL CIS-TRANS ISOMERASE D-RELATED"/>
    <property type="match status" value="1"/>
</dbReference>
<gene>
    <name evidence="4" type="ORF">HU200_062142</name>
</gene>
<evidence type="ECO:0000256" key="2">
    <source>
        <dbReference type="RuleBase" id="RU363019"/>
    </source>
</evidence>
<sequence length="115" mass="13120">MELFMNEAPYMVENFHALYIDQCIDSQGRKLHFKNTIIHRVIPNCICHGGDFECGNDTDGSSICANMFPDVEDTRTRKHLTRSLTTHTRCQDFQRKSPQLGHYCAGAPYPYTCGS</sequence>
<evidence type="ECO:0000313" key="5">
    <source>
        <dbReference type="Proteomes" id="UP000636709"/>
    </source>
</evidence>
<dbReference type="SUPFAM" id="SSF50891">
    <property type="entry name" value="Cyclophilin-like"/>
    <property type="match status" value="1"/>
</dbReference>
<keyword evidence="2" id="KW-0697">Rotamase</keyword>
<dbReference type="Pfam" id="PF00160">
    <property type="entry name" value="Pro_isomerase"/>
    <property type="match status" value="1"/>
</dbReference>